<keyword evidence="4 5" id="KW-0472">Membrane</keyword>
<protein>
    <recommendedName>
        <fullName evidence="5">PRA1 family protein</fullName>
    </recommendedName>
</protein>
<reference evidence="7" key="1">
    <citation type="journal article" date="2023" name="Commun. Biol.">
        <title>Genome analysis of Parmales, the sister group of diatoms, reveals the evolutionary specialization of diatoms from phago-mixotrophs to photoautotrophs.</title>
        <authorList>
            <person name="Ban H."/>
            <person name="Sato S."/>
            <person name="Yoshikawa S."/>
            <person name="Yamada K."/>
            <person name="Nakamura Y."/>
            <person name="Ichinomiya M."/>
            <person name="Sato N."/>
            <person name="Blanc-Mathieu R."/>
            <person name="Endo H."/>
            <person name="Kuwata A."/>
            <person name="Ogata H."/>
        </authorList>
    </citation>
    <scope>NUCLEOTIDE SEQUENCE [LARGE SCALE GENOMIC DNA]</scope>
    <source>
        <strain evidence="7">NIES 3700</strain>
    </source>
</reference>
<evidence type="ECO:0000313" key="7">
    <source>
        <dbReference type="Proteomes" id="UP001165122"/>
    </source>
</evidence>
<keyword evidence="3 5" id="KW-1133">Transmembrane helix</keyword>
<keyword evidence="2 5" id="KW-0812">Transmembrane</keyword>
<dbReference type="OrthoDB" id="63113at2759"/>
<comment type="similarity">
    <text evidence="5">Belongs to the PRA1 family.</text>
</comment>
<dbReference type="AlphaFoldDB" id="A0A9W7F2E9"/>
<evidence type="ECO:0000313" key="6">
    <source>
        <dbReference type="EMBL" id="GMI01135.1"/>
    </source>
</evidence>
<comment type="subcellular location">
    <subcellularLocation>
        <location evidence="1 5">Membrane</location>
        <topology evidence="1 5">Multi-pass membrane protein</topology>
    </subcellularLocation>
</comment>
<keyword evidence="7" id="KW-1185">Reference proteome</keyword>
<dbReference type="Pfam" id="PF03208">
    <property type="entry name" value="PRA1"/>
    <property type="match status" value="1"/>
</dbReference>
<evidence type="ECO:0000256" key="3">
    <source>
        <dbReference type="ARBA" id="ARBA00022989"/>
    </source>
</evidence>
<sequence length="225" mass="24938">MNDTQEQTASAIFGSLGSKIQSKWASSSGPTHVSKITSSLPDSVKTRASSLTSTYFNMRYFRSPKVYLGMGEDKPFYVETNVGLAVDRLKHNMTYFYLNYIFLTFLLFALTLMISPSSLISIAVLGLAWFYVLKITADDGYSIGGIVISQKVATGVMSIITVLCLIYVLSSIFWWTLCTSGFCIFGHSVFRDASMHKDEADHVEMSGDLEEAPFLNAMEDESNVV</sequence>
<dbReference type="Proteomes" id="UP001165122">
    <property type="component" value="Unassembled WGS sequence"/>
</dbReference>
<comment type="caution">
    <text evidence="6">The sequence shown here is derived from an EMBL/GenBank/DDBJ whole genome shotgun (WGS) entry which is preliminary data.</text>
</comment>
<dbReference type="PANTHER" id="PTHR19317">
    <property type="entry name" value="PRENYLATED RAB ACCEPTOR 1-RELATED"/>
    <property type="match status" value="1"/>
</dbReference>
<gene>
    <name evidence="6" type="ORF">TrLO_g3837</name>
</gene>
<dbReference type="InterPro" id="IPR004895">
    <property type="entry name" value="Prenylated_rab_accept_PRA1"/>
</dbReference>
<dbReference type="GO" id="GO:0005794">
    <property type="term" value="C:Golgi apparatus"/>
    <property type="evidence" value="ECO:0007669"/>
    <property type="project" value="TreeGrafter"/>
</dbReference>
<accession>A0A9W7F2E9</accession>
<feature type="transmembrane region" description="Helical" evidence="5">
    <location>
        <begin position="100"/>
        <end position="132"/>
    </location>
</feature>
<dbReference type="PANTHER" id="PTHR19317:SF0">
    <property type="entry name" value="PRENYLATED RAB ACCEPTOR PROTEIN 1"/>
    <property type="match status" value="1"/>
</dbReference>
<dbReference type="EMBL" id="BRXW01000031">
    <property type="protein sequence ID" value="GMI01135.1"/>
    <property type="molecule type" value="Genomic_DNA"/>
</dbReference>
<organism evidence="6 7">
    <name type="scientific">Triparma laevis f. longispina</name>
    <dbReference type="NCBI Taxonomy" id="1714387"/>
    <lineage>
        <taxon>Eukaryota</taxon>
        <taxon>Sar</taxon>
        <taxon>Stramenopiles</taxon>
        <taxon>Ochrophyta</taxon>
        <taxon>Bolidophyceae</taxon>
        <taxon>Parmales</taxon>
        <taxon>Triparmaceae</taxon>
        <taxon>Triparma</taxon>
    </lineage>
</organism>
<evidence type="ECO:0000256" key="1">
    <source>
        <dbReference type="ARBA" id="ARBA00004141"/>
    </source>
</evidence>
<feature type="transmembrane region" description="Helical" evidence="5">
    <location>
        <begin position="152"/>
        <end position="175"/>
    </location>
</feature>
<name>A0A9W7F2E9_9STRA</name>
<evidence type="ECO:0000256" key="2">
    <source>
        <dbReference type="ARBA" id="ARBA00022692"/>
    </source>
</evidence>
<evidence type="ECO:0000256" key="5">
    <source>
        <dbReference type="RuleBase" id="RU363107"/>
    </source>
</evidence>
<proteinExistence type="inferred from homology"/>
<dbReference type="GO" id="GO:0016020">
    <property type="term" value="C:membrane"/>
    <property type="evidence" value="ECO:0007669"/>
    <property type="project" value="UniProtKB-SubCell"/>
</dbReference>
<evidence type="ECO:0000256" key="4">
    <source>
        <dbReference type="ARBA" id="ARBA00023136"/>
    </source>
</evidence>